<feature type="transmembrane region" description="Helical" evidence="1">
    <location>
        <begin position="133"/>
        <end position="150"/>
    </location>
</feature>
<accession>E0NKK5</accession>
<organism evidence="2 3">
    <name type="scientific">Peptoniphilus duerdenii ATCC BAA-1640</name>
    <dbReference type="NCBI Taxonomy" id="862517"/>
    <lineage>
        <taxon>Bacteria</taxon>
        <taxon>Bacillati</taxon>
        <taxon>Bacillota</taxon>
        <taxon>Tissierellia</taxon>
        <taxon>Tissierellales</taxon>
        <taxon>Peptoniphilaceae</taxon>
        <taxon>Peptoniphilus</taxon>
    </lineage>
</organism>
<dbReference type="AlphaFoldDB" id="E0NKK5"/>
<evidence type="ECO:0000313" key="2">
    <source>
        <dbReference type="EMBL" id="EFM25632.1"/>
    </source>
</evidence>
<sequence>MGLMESLFDLTYLVLVIGMGVRLLLEKNKNAKLFGIMAVLLGAGDAFHLLPRVISHLSPGGFEAHALALSYGKMVTGITMTIFYVLYYFYYREITKDSDNKKKWMILLLAAVRIVLVLLPQNNWGSGGSYTMGIVRNIPFLIMGILLMIWSYKKKYFDGLRYMSLLIFLSFLFYVPVVLWVDKVPALGALMMPKTVAYVFIVVGGFNHFIRDFKGANLLNMAITYGVMGLCGGVFYREFTKYYGFNVGTHLGKLHVHTLVLGMVVTILFYLLVRNLDEESLANLKKPLNIYNFGLIFTVANMMLIGIYEVVSKGTAAVNQAAMDGVSGIGHIFLGIRMIYTMVIIKKITEDITLKN</sequence>
<keyword evidence="1" id="KW-1133">Transmembrane helix</keyword>
<gene>
    <name evidence="2" type="ORF">HMPREF9225_0694</name>
</gene>
<feature type="transmembrane region" description="Helical" evidence="1">
    <location>
        <begin position="162"/>
        <end position="181"/>
    </location>
</feature>
<protein>
    <recommendedName>
        <fullName evidence="4">Beta-carotene 15,15'-monooxygenase</fullName>
    </recommendedName>
</protein>
<dbReference type="STRING" id="862517.HMPREF9225_0694"/>
<evidence type="ECO:0000313" key="3">
    <source>
        <dbReference type="Proteomes" id="UP000003280"/>
    </source>
</evidence>
<feature type="transmembrane region" description="Helical" evidence="1">
    <location>
        <begin position="70"/>
        <end position="91"/>
    </location>
</feature>
<dbReference type="Pfam" id="PF11070">
    <property type="entry name" value="DUF2871"/>
    <property type="match status" value="1"/>
</dbReference>
<dbReference type="RefSeq" id="WP_008901509.1">
    <property type="nucleotide sequence ID" value="NZ_GL397071.1"/>
</dbReference>
<feature type="transmembrane region" description="Helical" evidence="1">
    <location>
        <begin position="6"/>
        <end position="25"/>
    </location>
</feature>
<dbReference type="eggNOG" id="ENOG502Z7HS">
    <property type="taxonomic scope" value="Bacteria"/>
</dbReference>
<keyword evidence="1" id="KW-0812">Transmembrane</keyword>
<dbReference type="InterPro" id="IPR021299">
    <property type="entry name" value="DUF2871"/>
</dbReference>
<feature type="transmembrane region" description="Helical" evidence="1">
    <location>
        <begin position="328"/>
        <end position="345"/>
    </location>
</feature>
<dbReference type="OrthoDB" id="1644899at2"/>
<keyword evidence="3" id="KW-1185">Reference proteome</keyword>
<feature type="transmembrane region" description="Helical" evidence="1">
    <location>
        <begin position="32"/>
        <end position="50"/>
    </location>
</feature>
<comment type="caution">
    <text evidence="2">The sequence shown here is derived from an EMBL/GenBank/DDBJ whole genome shotgun (WGS) entry which is preliminary data.</text>
</comment>
<reference evidence="2 3" key="1">
    <citation type="submission" date="2010-07" db="EMBL/GenBank/DDBJ databases">
        <authorList>
            <person name="Muzny D."/>
            <person name="Qin X."/>
            <person name="Deng J."/>
            <person name="Jiang H."/>
            <person name="Liu Y."/>
            <person name="Qu J."/>
            <person name="Song X.-Z."/>
            <person name="Zhang L."/>
            <person name="Thornton R."/>
            <person name="Coyle M."/>
            <person name="Francisco L."/>
            <person name="Jackson L."/>
            <person name="Javaid M."/>
            <person name="Korchina V."/>
            <person name="Kovar C."/>
            <person name="Mata R."/>
            <person name="Mathew T."/>
            <person name="Ngo R."/>
            <person name="Nguyen L."/>
            <person name="Nguyen N."/>
            <person name="Okwuonu G."/>
            <person name="Ongeri F."/>
            <person name="Pham C."/>
            <person name="Simmons D."/>
            <person name="Wilczek-Boney K."/>
            <person name="Hale W."/>
            <person name="Jakkamsetti A."/>
            <person name="Pham P."/>
            <person name="Ruth R."/>
            <person name="San Lucas F."/>
            <person name="Warren J."/>
            <person name="Zhang J."/>
            <person name="Zhao Z."/>
            <person name="Zhou C."/>
            <person name="Zhu D."/>
            <person name="Lee S."/>
            <person name="Bess C."/>
            <person name="Blankenburg K."/>
            <person name="Forbes L."/>
            <person name="Fu Q."/>
            <person name="Gubbala S."/>
            <person name="Hirani K."/>
            <person name="Jayaseelan J.C."/>
            <person name="Lara F."/>
            <person name="Munidasa M."/>
            <person name="Palculict T."/>
            <person name="Patil S."/>
            <person name="Pu L.-L."/>
            <person name="Saada N."/>
            <person name="Tang L."/>
            <person name="Weissenberger G."/>
            <person name="Zhu Y."/>
            <person name="Hemphill L."/>
            <person name="Shang Y."/>
            <person name="Youmans B."/>
            <person name="Ayvaz T."/>
            <person name="Ross M."/>
            <person name="Santibanez J."/>
            <person name="Aqrawi P."/>
            <person name="Gross S."/>
            <person name="Joshi V."/>
            <person name="Fowler G."/>
            <person name="Nazareth L."/>
            <person name="Reid J."/>
            <person name="Worley K."/>
            <person name="Petrosino J."/>
            <person name="Highlander S."/>
            <person name="Gibbs R."/>
        </authorList>
    </citation>
    <scope>NUCLEOTIDE SEQUENCE [LARGE SCALE GENOMIC DNA]</scope>
    <source>
        <strain evidence="2 3">ATCC BAA-1640</strain>
    </source>
</reference>
<feature type="transmembrane region" description="Helical" evidence="1">
    <location>
        <begin position="187"/>
        <end position="206"/>
    </location>
</feature>
<proteinExistence type="predicted"/>
<feature type="transmembrane region" description="Helical" evidence="1">
    <location>
        <begin position="103"/>
        <end position="121"/>
    </location>
</feature>
<dbReference type="EMBL" id="AEEH01000028">
    <property type="protein sequence ID" value="EFM25632.1"/>
    <property type="molecule type" value="Genomic_DNA"/>
</dbReference>
<name>E0NKK5_9FIRM</name>
<feature type="transmembrane region" description="Helical" evidence="1">
    <location>
        <begin position="256"/>
        <end position="276"/>
    </location>
</feature>
<feature type="transmembrane region" description="Helical" evidence="1">
    <location>
        <begin position="288"/>
        <end position="308"/>
    </location>
</feature>
<dbReference type="HOGENOM" id="CLU_789292_0_0_9"/>
<evidence type="ECO:0000256" key="1">
    <source>
        <dbReference type="SAM" id="Phobius"/>
    </source>
</evidence>
<feature type="transmembrane region" description="Helical" evidence="1">
    <location>
        <begin position="218"/>
        <end position="236"/>
    </location>
</feature>
<dbReference type="Proteomes" id="UP000003280">
    <property type="component" value="Unassembled WGS sequence"/>
</dbReference>
<evidence type="ECO:0008006" key="4">
    <source>
        <dbReference type="Google" id="ProtNLM"/>
    </source>
</evidence>
<keyword evidence="1" id="KW-0472">Membrane</keyword>